<keyword evidence="9" id="KW-0472">Membrane</keyword>
<dbReference type="GO" id="GO:0005829">
    <property type="term" value="C:cytosol"/>
    <property type="evidence" value="ECO:0007669"/>
    <property type="project" value="TreeGrafter"/>
</dbReference>
<keyword evidence="5" id="KW-0547">Nucleotide-binding</keyword>
<evidence type="ECO:0000256" key="1">
    <source>
        <dbReference type="ARBA" id="ARBA00004370"/>
    </source>
</evidence>
<dbReference type="GO" id="GO:0005524">
    <property type="term" value="F:ATP binding"/>
    <property type="evidence" value="ECO:0007669"/>
    <property type="project" value="UniProtKB-KW"/>
</dbReference>
<feature type="domain" description="AAA+ ATPase" evidence="14">
    <location>
        <begin position="461"/>
        <end position="613"/>
    </location>
</feature>
<dbReference type="PANTHER" id="PTHR23077:SF12">
    <property type="entry name" value="PEROXISOMAL ATPASE PEX1"/>
    <property type="match status" value="1"/>
</dbReference>
<dbReference type="CDD" id="cd19526">
    <property type="entry name" value="RecA-like_PEX1_r2"/>
    <property type="match status" value="1"/>
</dbReference>
<keyword evidence="3" id="KW-0813">Transport</keyword>
<evidence type="ECO:0000256" key="11">
    <source>
        <dbReference type="ARBA" id="ARBA00034532"/>
    </source>
</evidence>
<evidence type="ECO:0000256" key="12">
    <source>
        <dbReference type="ARBA" id="ARBA00048778"/>
    </source>
</evidence>
<comment type="catalytic activity">
    <reaction evidence="12">
        <text>ATP + H2O = ADP + phosphate + H(+)</text>
        <dbReference type="Rhea" id="RHEA:13065"/>
        <dbReference type="ChEBI" id="CHEBI:15377"/>
        <dbReference type="ChEBI" id="CHEBI:15378"/>
        <dbReference type="ChEBI" id="CHEBI:30616"/>
        <dbReference type="ChEBI" id="CHEBI:43474"/>
        <dbReference type="ChEBI" id="CHEBI:456216"/>
    </reaction>
    <physiologicalReaction direction="left-to-right" evidence="12">
        <dbReference type="Rhea" id="RHEA:13066"/>
    </physiologicalReaction>
</comment>
<dbReference type="PANTHER" id="PTHR23077">
    <property type="entry name" value="AAA-FAMILY ATPASE"/>
    <property type="match status" value="1"/>
</dbReference>
<evidence type="ECO:0000256" key="7">
    <source>
        <dbReference type="ARBA" id="ARBA00022840"/>
    </source>
</evidence>
<name>A0A7H9B7J9_ZYGMR</name>
<evidence type="ECO:0000256" key="6">
    <source>
        <dbReference type="ARBA" id="ARBA00022801"/>
    </source>
</evidence>
<dbReference type="FunFam" id="3.40.50.300:FF:000149">
    <property type="entry name" value="Nuclear valosin-containing protein-like"/>
    <property type="match status" value="1"/>
</dbReference>
<dbReference type="Gene3D" id="1.10.8.60">
    <property type="match status" value="1"/>
</dbReference>
<dbReference type="InterPro" id="IPR041569">
    <property type="entry name" value="AAA_lid_3"/>
</dbReference>
<dbReference type="GeneID" id="59238428"/>
<accession>A0A7H9B7J9</accession>
<evidence type="ECO:0000256" key="2">
    <source>
        <dbReference type="ARBA" id="ARBA00006914"/>
    </source>
</evidence>
<dbReference type="EMBL" id="CP058610">
    <property type="protein sequence ID" value="QLG74645.1"/>
    <property type="molecule type" value="Genomic_DNA"/>
</dbReference>
<organism evidence="15 16">
    <name type="scientific">Zygotorulaspora mrakii</name>
    <name type="common">Zygosaccharomyces mrakii</name>
    <dbReference type="NCBI Taxonomy" id="42260"/>
    <lineage>
        <taxon>Eukaryota</taxon>
        <taxon>Fungi</taxon>
        <taxon>Dikarya</taxon>
        <taxon>Ascomycota</taxon>
        <taxon>Saccharomycotina</taxon>
        <taxon>Saccharomycetes</taxon>
        <taxon>Saccharomycetales</taxon>
        <taxon>Saccharomycetaceae</taxon>
        <taxon>Zygotorulaspora</taxon>
    </lineage>
</organism>
<dbReference type="Pfam" id="PF00004">
    <property type="entry name" value="AAA"/>
    <property type="match status" value="2"/>
</dbReference>
<evidence type="ECO:0000259" key="14">
    <source>
        <dbReference type="SMART" id="SM00382"/>
    </source>
</evidence>
<evidence type="ECO:0000256" key="13">
    <source>
        <dbReference type="SAM" id="MobiDB-lite"/>
    </source>
</evidence>
<dbReference type="InterPro" id="IPR003960">
    <property type="entry name" value="ATPase_AAA_CS"/>
</dbReference>
<dbReference type="AlphaFoldDB" id="A0A7H9B7J9"/>
<comment type="subcellular location">
    <subcellularLocation>
        <location evidence="1">Membrane</location>
    </subcellularLocation>
</comment>
<dbReference type="InterPro" id="IPR015342">
    <property type="entry name" value="PEX1-N_C-lobe"/>
</dbReference>
<evidence type="ECO:0000313" key="15">
    <source>
        <dbReference type="EMBL" id="QLG74645.1"/>
    </source>
</evidence>
<dbReference type="KEGG" id="zmk:HG535_0G05280"/>
<keyword evidence="4" id="KW-0962">Peroxisome biogenesis</keyword>
<dbReference type="GO" id="GO:0016558">
    <property type="term" value="P:protein import into peroxisome matrix"/>
    <property type="evidence" value="ECO:0007669"/>
    <property type="project" value="TreeGrafter"/>
</dbReference>
<evidence type="ECO:0000256" key="10">
    <source>
        <dbReference type="ARBA" id="ARBA00032509"/>
    </source>
</evidence>
<protein>
    <recommendedName>
        <fullName evidence="11">Peroxisomal ATPase PEX1</fullName>
    </recommendedName>
    <alternativeName>
        <fullName evidence="10">Peroxin-1</fullName>
    </alternativeName>
</protein>
<dbReference type="Pfam" id="PF09262">
    <property type="entry name" value="PEX-1N"/>
    <property type="match status" value="1"/>
</dbReference>
<keyword evidence="16" id="KW-1185">Reference proteome</keyword>
<evidence type="ECO:0000256" key="8">
    <source>
        <dbReference type="ARBA" id="ARBA00022927"/>
    </source>
</evidence>
<feature type="region of interest" description="Disordered" evidence="13">
    <location>
        <begin position="1052"/>
        <end position="1072"/>
    </location>
</feature>
<evidence type="ECO:0000256" key="4">
    <source>
        <dbReference type="ARBA" id="ARBA00022593"/>
    </source>
</evidence>
<dbReference type="InterPro" id="IPR003593">
    <property type="entry name" value="AAA+_ATPase"/>
</dbReference>
<dbReference type="RefSeq" id="XP_037146370.1">
    <property type="nucleotide sequence ID" value="XM_037290475.1"/>
</dbReference>
<evidence type="ECO:0000256" key="3">
    <source>
        <dbReference type="ARBA" id="ARBA00022448"/>
    </source>
</evidence>
<dbReference type="OrthoDB" id="2187at2759"/>
<dbReference type="CDD" id="cd00009">
    <property type="entry name" value="AAA"/>
    <property type="match status" value="1"/>
</dbReference>
<keyword evidence="7" id="KW-0067">ATP-binding</keyword>
<sequence>MTKETEEQLFFHHIRVNLSNDVNDNFVSLPGSVVQTLEATGIPIQEFGISILLNGEEKLHVGWNGYDSQGYLNGQSTIDINPILAKEANLTSGVQVSLAIKRLDQRHIAQEVFVEPLTSDDWEIIESHATFFQDEILHQTRIVTLSEALICYVDNVVSRFVIKKIVPHHLKSARIDRGSLVVVAPRENLKRAQKNHMNTERRRSMANRETNPINWHVKRSLYPRETNKITGLRILLNSEEIHSRYACLSILQNSIEFKKSAKQEKPAKNLQKLIVEVQSGEVPRDHIDMAPLVWSALSFEPGNGTRINVDFIMDESSFATGKAIKVTLRPVLNEQEYSKKIEQHLVDDKYKANDRPPSNISDLMRSFDNTVLTNKTIFHNEKVLLEIIDDNSGKYLPSARFDWMSTDWRYLAHDFVKGPALTSFHASDECTNIGRLLDSKILEGNDITEKVSAFSAIPSTPSNCVLIEGGPGMGKTTILEELSKVLTLEQKKYVKYVDCDTLLESSNLGKMKQLLQEWCSICYWRHPSVLLLDNAESLFPSVKSEDPQQQAIMQRGGASSTRLALHLINTVQGIFGKNSAAVKVIMTTENKSSLNNALFDKHFVCEIFKRKSPDVEERSRFIEFFFKNDYNRMSIDGDLGYRDIALETEGYSPLDLKILIEKLFYEGFLRPNHTVSQPKINREAFLTIIKSFTPSALRGVKLTKSTGVSWKDIGALKGPKRLLLETLEWPTKYAPIFQNSPLQLRSGILLYGYPGCGKTLLASAVAQQCGLNFITVKGPEVLNKYIGASEQNIRDLFERAQSVKPCILFFDEFDSIAPKRGHDSTGVTDRIVNQLLTQMDGVEGLDGVYVLAATSRPDLIDPALLRPGRIDRCVLCNIPDENDRYEILKAVTISGKMNVDQNTDLRTVAKKTQGYSGADIQGLCYNAYLKSIHRHTSADQNLHDEQNKQKFKPEHRYKSLSRIDYTIVNEGPSGLSDDEKLRIISHCIDGDPHQSQAPFECEQTVPDNGDLPVTIIVTTEDLLEACKETKPSITTSEFYKLQLIYSTFQDDRDGNMPTAENANDVGTRASLM</sequence>
<evidence type="ECO:0000256" key="5">
    <source>
        <dbReference type="ARBA" id="ARBA00022741"/>
    </source>
</evidence>
<proteinExistence type="inferred from homology"/>
<dbReference type="GO" id="GO:0016887">
    <property type="term" value="F:ATP hydrolysis activity"/>
    <property type="evidence" value="ECO:0007669"/>
    <property type="project" value="InterPro"/>
</dbReference>
<dbReference type="InterPro" id="IPR029067">
    <property type="entry name" value="CDC48_domain_2-like_sf"/>
</dbReference>
<gene>
    <name evidence="15" type="ORF">HG535_0G05280</name>
</gene>
<dbReference type="SUPFAM" id="SSF54585">
    <property type="entry name" value="Cdc48 domain 2-like"/>
    <property type="match status" value="1"/>
</dbReference>
<dbReference type="InterPro" id="IPR003959">
    <property type="entry name" value="ATPase_AAA_core"/>
</dbReference>
<dbReference type="Gene3D" id="3.40.50.300">
    <property type="entry name" value="P-loop containing nucleotide triphosphate hydrolases"/>
    <property type="match status" value="2"/>
</dbReference>
<dbReference type="InterPro" id="IPR027417">
    <property type="entry name" value="P-loop_NTPase"/>
</dbReference>
<keyword evidence="6" id="KW-0378">Hydrolase</keyword>
<evidence type="ECO:0000313" key="16">
    <source>
        <dbReference type="Proteomes" id="UP000509704"/>
    </source>
</evidence>
<evidence type="ECO:0000256" key="9">
    <source>
        <dbReference type="ARBA" id="ARBA00023136"/>
    </source>
</evidence>
<dbReference type="SUPFAM" id="SSF52540">
    <property type="entry name" value="P-loop containing nucleoside triphosphate hydrolases"/>
    <property type="match status" value="2"/>
</dbReference>
<dbReference type="InterPro" id="IPR050168">
    <property type="entry name" value="AAA_ATPase_domain"/>
</dbReference>
<feature type="domain" description="AAA+ ATPase" evidence="14">
    <location>
        <begin position="744"/>
        <end position="880"/>
    </location>
</feature>
<reference evidence="15 16" key="1">
    <citation type="submission" date="2020-07" db="EMBL/GenBank/DDBJ databases">
        <title>The yeast mating-type switching endonuclease HO is a domesticated member of an unorthodox homing genetic element family.</title>
        <authorList>
            <person name="Coughlan A.Y."/>
            <person name="Lombardi L."/>
            <person name="Braun-Galleani S."/>
            <person name="Martos A.R."/>
            <person name="Galeote V."/>
            <person name="Bigey F."/>
            <person name="Dequin S."/>
            <person name="Byrne K.P."/>
            <person name="Wolfe K.H."/>
        </authorList>
    </citation>
    <scope>NUCLEOTIDE SEQUENCE [LARGE SCALE GENOMIC DNA]</scope>
    <source>
        <strain evidence="15 16">NRRL Y-6702</strain>
    </source>
</reference>
<dbReference type="PROSITE" id="PS00674">
    <property type="entry name" value="AAA"/>
    <property type="match status" value="1"/>
</dbReference>
<dbReference type="GO" id="GO:0005778">
    <property type="term" value="C:peroxisomal membrane"/>
    <property type="evidence" value="ECO:0007669"/>
    <property type="project" value="TreeGrafter"/>
</dbReference>
<dbReference type="Proteomes" id="UP000509704">
    <property type="component" value="Chromosome 7"/>
</dbReference>
<dbReference type="SMART" id="SM00382">
    <property type="entry name" value="AAA"/>
    <property type="match status" value="2"/>
</dbReference>
<dbReference type="Pfam" id="PF17862">
    <property type="entry name" value="AAA_lid_3"/>
    <property type="match status" value="1"/>
</dbReference>
<dbReference type="InterPro" id="IPR009010">
    <property type="entry name" value="Asp_de-COase-like_dom_sf"/>
</dbReference>
<comment type="similarity">
    <text evidence="2">Belongs to the AAA ATPase family.</text>
</comment>
<keyword evidence="8" id="KW-0653">Protein transport</keyword>
<dbReference type="Gene3D" id="3.10.330.10">
    <property type="match status" value="1"/>
</dbReference>
<dbReference type="SUPFAM" id="SSF50692">
    <property type="entry name" value="ADC-like"/>
    <property type="match status" value="1"/>
</dbReference>